<dbReference type="Proteomes" id="UP000298652">
    <property type="component" value="Chromosome 9"/>
</dbReference>
<organism evidence="1 2">
    <name type="scientific">Setaria viridis</name>
    <name type="common">Green bristlegrass</name>
    <name type="synonym">Setaria italica subsp. viridis</name>
    <dbReference type="NCBI Taxonomy" id="4556"/>
    <lineage>
        <taxon>Eukaryota</taxon>
        <taxon>Viridiplantae</taxon>
        <taxon>Streptophyta</taxon>
        <taxon>Embryophyta</taxon>
        <taxon>Tracheophyta</taxon>
        <taxon>Spermatophyta</taxon>
        <taxon>Magnoliopsida</taxon>
        <taxon>Liliopsida</taxon>
        <taxon>Poales</taxon>
        <taxon>Poaceae</taxon>
        <taxon>PACMAD clade</taxon>
        <taxon>Panicoideae</taxon>
        <taxon>Panicodae</taxon>
        <taxon>Paniceae</taxon>
        <taxon>Cenchrinae</taxon>
        <taxon>Setaria</taxon>
    </lineage>
</organism>
<evidence type="ECO:0000313" key="1">
    <source>
        <dbReference type="EMBL" id="TKV90213.1"/>
    </source>
</evidence>
<dbReference type="AlphaFoldDB" id="A0A4U6SR19"/>
<reference evidence="1" key="1">
    <citation type="submission" date="2019-03" db="EMBL/GenBank/DDBJ databases">
        <title>WGS assembly of Setaria viridis.</title>
        <authorList>
            <person name="Huang P."/>
            <person name="Jenkins J."/>
            <person name="Grimwood J."/>
            <person name="Barry K."/>
            <person name="Healey A."/>
            <person name="Mamidi S."/>
            <person name="Sreedasyam A."/>
            <person name="Shu S."/>
            <person name="Feldman M."/>
            <person name="Wu J."/>
            <person name="Yu Y."/>
            <person name="Chen C."/>
            <person name="Johnson J."/>
            <person name="Rokhsar D."/>
            <person name="Baxter I."/>
            <person name="Schmutz J."/>
            <person name="Brutnell T."/>
            <person name="Kellogg E."/>
        </authorList>
    </citation>
    <scope>NUCLEOTIDE SEQUENCE [LARGE SCALE GENOMIC DNA]</scope>
</reference>
<dbReference type="Gramene" id="TKV90213">
    <property type="protein sequence ID" value="TKV90213"/>
    <property type="gene ID" value="SEVIR_9G013900v2"/>
</dbReference>
<evidence type="ECO:0000313" key="2">
    <source>
        <dbReference type="Proteomes" id="UP000298652"/>
    </source>
</evidence>
<dbReference type="EMBL" id="CM016560">
    <property type="protein sequence ID" value="TKV90213.1"/>
    <property type="molecule type" value="Genomic_DNA"/>
</dbReference>
<sequence length="100" mass="11490">MLEEVHLVEGRGEFTWIPEKSGKFTTRSLYRELAFEGVRDEQMIHIWGCRVPLRPRLARRVSAWKEAQTPPASRGTKLPADVEFGKSCVEVYCGPNRRTS</sequence>
<name>A0A4U6SR19_SETVI</name>
<gene>
    <name evidence="1" type="ORF">SEVIR_9G013900v2</name>
</gene>
<protein>
    <submittedName>
        <fullName evidence="1">Uncharacterized protein</fullName>
    </submittedName>
</protein>
<proteinExistence type="predicted"/>
<keyword evidence="2" id="KW-1185">Reference proteome</keyword>
<accession>A0A4U6SR19</accession>